<dbReference type="EMBL" id="JXTB01000718">
    <property type="protein sequence ID" value="PON33565.1"/>
    <property type="molecule type" value="Genomic_DNA"/>
</dbReference>
<dbReference type="Proteomes" id="UP000237105">
    <property type="component" value="Unassembled WGS sequence"/>
</dbReference>
<evidence type="ECO:0000313" key="1">
    <source>
        <dbReference type="EMBL" id="PON33565.1"/>
    </source>
</evidence>
<name>A0A2P5AAK3_PARAD</name>
<dbReference type="AlphaFoldDB" id="A0A2P5AAK3"/>
<comment type="caution">
    <text evidence="1">The sequence shown here is derived from an EMBL/GenBank/DDBJ whole genome shotgun (WGS) entry which is preliminary data.</text>
</comment>
<organism evidence="1 2">
    <name type="scientific">Parasponia andersonii</name>
    <name type="common">Sponia andersonii</name>
    <dbReference type="NCBI Taxonomy" id="3476"/>
    <lineage>
        <taxon>Eukaryota</taxon>
        <taxon>Viridiplantae</taxon>
        <taxon>Streptophyta</taxon>
        <taxon>Embryophyta</taxon>
        <taxon>Tracheophyta</taxon>
        <taxon>Spermatophyta</taxon>
        <taxon>Magnoliopsida</taxon>
        <taxon>eudicotyledons</taxon>
        <taxon>Gunneridae</taxon>
        <taxon>Pentapetalae</taxon>
        <taxon>rosids</taxon>
        <taxon>fabids</taxon>
        <taxon>Rosales</taxon>
        <taxon>Cannabaceae</taxon>
        <taxon>Parasponia</taxon>
    </lineage>
</organism>
<gene>
    <name evidence="1" type="ORF">PanWU01x14_351660</name>
</gene>
<keyword evidence="2" id="KW-1185">Reference proteome</keyword>
<reference evidence="2" key="1">
    <citation type="submission" date="2016-06" db="EMBL/GenBank/DDBJ databases">
        <title>Parallel loss of symbiosis genes in relatives of nitrogen-fixing non-legume Parasponia.</title>
        <authorList>
            <person name="Van Velzen R."/>
            <person name="Holmer R."/>
            <person name="Bu F."/>
            <person name="Rutten L."/>
            <person name="Van Zeijl A."/>
            <person name="Liu W."/>
            <person name="Santuari L."/>
            <person name="Cao Q."/>
            <person name="Sharma T."/>
            <person name="Shen D."/>
            <person name="Roswanjaya Y."/>
            <person name="Wardhani T."/>
            <person name="Kalhor M.S."/>
            <person name="Jansen J."/>
            <person name="Van den Hoogen J."/>
            <person name="Gungor B."/>
            <person name="Hartog M."/>
            <person name="Hontelez J."/>
            <person name="Verver J."/>
            <person name="Yang W.-C."/>
            <person name="Schijlen E."/>
            <person name="Repin R."/>
            <person name="Schilthuizen M."/>
            <person name="Schranz E."/>
            <person name="Heidstra R."/>
            <person name="Miyata K."/>
            <person name="Fedorova E."/>
            <person name="Kohlen W."/>
            <person name="Bisseling T."/>
            <person name="Smit S."/>
            <person name="Geurts R."/>
        </authorList>
    </citation>
    <scope>NUCLEOTIDE SEQUENCE [LARGE SCALE GENOMIC DNA]</scope>
    <source>
        <strain evidence="2">cv. WU1-14</strain>
    </source>
</reference>
<accession>A0A2P5AAK3</accession>
<proteinExistence type="predicted"/>
<protein>
    <submittedName>
        <fullName evidence="1">Uncharacterized protein</fullName>
    </submittedName>
</protein>
<sequence length="143" mass="16850">MNWALLGKWEWGLLSNENSLCLQVLRNKYLHQKSFLDVSPSPGDSWSWKSIYKTKSLIQKITCRFSGDRRSTIIWKHLWVLSIEGFKLTPKGRLCLGQFLVANFILEDGSWDLTRLLNTFDTMVALKIPYIRVPKTYRSDFWF</sequence>
<evidence type="ECO:0000313" key="2">
    <source>
        <dbReference type="Proteomes" id="UP000237105"/>
    </source>
</evidence>
<dbReference type="OrthoDB" id="689430at2759"/>